<comment type="subcellular location">
    <subcellularLocation>
        <location evidence="1">Cell membrane</location>
        <topology evidence="1">Multi-pass membrane protein</topology>
    </subcellularLocation>
</comment>
<evidence type="ECO:0000256" key="5">
    <source>
        <dbReference type="ARBA" id="ARBA00022989"/>
    </source>
</evidence>
<comment type="similarity">
    <text evidence="2">Belongs to the UPF0126 family.</text>
</comment>
<dbReference type="Proteomes" id="UP000198988">
    <property type="component" value="Unassembled WGS sequence"/>
</dbReference>
<proteinExistence type="inferred from homology"/>
<gene>
    <name evidence="9" type="ORF">BAZSYMA_ACONTIG02717_4</name>
</gene>
<sequence length="205" mass="22238">MEQLLVNLYWITLLAVIVSSASGVLKAGFKKFDLFGVIIIAITTGLGGGSLRDLLLSREVFWVADQVFFIASLLSAIFIFTTARIFVIPQKLFLIMDAAGLATFGIAGTLVAVMMNIPPLLASFMGVLTGAMGGILRDVLCGEAPVVFNSQLYATVLWLGSLLFIVLLNLSQDITLSAIVAGFCMFTVRLLAIYFNINLPKFRFK</sequence>
<feature type="transmembrane region" description="Helical" evidence="7">
    <location>
        <begin position="176"/>
        <end position="197"/>
    </location>
</feature>
<evidence type="ECO:0000256" key="1">
    <source>
        <dbReference type="ARBA" id="ARBA00004651"/>
    </source>
</evidence>
<feature type="transmembrane region" description="Helical" evidence="7">
    <location>
        <begin position="120"/>
        <end position="140"/>
    </location>
</feature>
<dbReference type="Pfam" id="PF03458">
    <property type="entry name" value="Gly_transporter"/>
    <property type="match status" value="2"/>
</dbReference>
<dbReference type="AlphaFoldDB" id="A0A1H6L590"/>
<protein>
    <submittedName>
        <fullName evidence="9">Membrane protein containing Uncharacterizedprotein family UPF0126 domains</fullName>
    </submittedName>
</protein>
<keyword evidence="5 7" id="KW-1133">Transmembrane helix</keyword>
<dbReference type="GO" id="GO:0005886">
    <property type="term" value="C:plasma membrane"/>
    <property type="evidence" value="ECO:0007669"/>
    <property type="project" value="UniProtKB-SubCell"/>
</dbReference>
<dbReference type="RefSeq" id="WP_090715894.1">
    <property type="nucleotide sequence ID" value="NZ_CAESAP020000222.1"/>
</dbReference>
<reference evidence="10" key="1">
    <citation type="submission" date="2016-06" db="EMBL/GenBank/DDBJ databases">
        <authorList>
            <person name="Petersen J."/>
            <person name="Sayavedra L."/>
        </authorList>
    </citation>
    <scope>NUCLEOTIDE SEQUENCE [LARGE SCALE GENOMIC DNA]</scope>
    <source>
        <strain evidence="10">BazSymA</strain>
    </source>
</reference>
<feature type="transmembrane region" description="Helical" evidence="7">
    <location>
        <begin position="60"/>
        <end position="80"/>
    </location>
</feature>
<evidence type="ECO:0000313" key="10">
    <source>
        <dbReference type="Proteomes" id="UP000198988"/>
    </source>
</evidence>
<dbReference type="PANTHER" id="PTHR30506">
    <property type="entry name" value="INNER MEMBRANE PROTEIN"/>
    <property type="match status" value="1"/>
</dbReference>
<evidence type="ECO:0000313" key="9">
    <source>
        <dbReference type="EMBL" id="SEH79588.1"/>
    </source>
</evidence>
<feature type="transmembrane region" description="Helical" evidence="7">
    <location>
        <begin position="152"/>
        <end position="170"/>
    </location>
</feature>
<evidence type="ECO:0000256" key="4">
    <source>
        <dbReference type="ARBA" id="ARBA00022692"/>
    </source>
</evidence>
<keyword evidence="6 7" id="KW-0472">Membrane</keyword>
<keyword evidence="4 7" id="KW-0812">Transmembrane</keyword>
<evidence type="ECO:0000256" key="7">
    <source>
        <dbReference type="SAM" id="Phobius"/>
    </source>
</evidence>
<feature type="transmembrane region" description="Helical" evidence="7">
    <location>
        <begin position="32"/>
        <end position="48"/>
    </location>
</feature>
<evidence type="ECO:0000256" key="6">
    <source>
        <dbReference type="ARBA" id="ARBA00023136"/>
    </source>
</evidence>
<feature type="transmembrane region" description="Helical" evidence="7">
    <location>
        <begin position="6"/>
        <end position="25"/>
    </location>
</feature>
<dbReference type="EMBL" id="CDSC02000212">
    <property type="protein sequence ID" value="SEH79588.1"/>
    <property type="molecule type" value="Genomic_DNA"/>
</dbReference>
<feature type="domain" description="Glycine transporter" evidence="8">
    <location>
        <begin position="95"/>
        <end position="167"/>
    </location>
</feature>
<keyword evidence="3" id="KW-1003">Cell membrane</keyword>
<dbReference type="InterPro" id="IPR005115">
    <property type="entry name" value="Gly_transporter"/>
</dbReference>
<accession>A0A1H6L590</accession>
<feature type="domain" description="Glycine transporter" evidence="8">
    <location>
        <begin position="9"/>
        <end position="82"/>
    </location>
</feature>
<evidence type="ECO:0000256" key="2">
    <source>
        <dbReference type="ARBA" id="ARBA00008193"/>
    </source>
</evidence>
<name>A0A1H6L590_9GAMM</name>
<dbReference type="OrthoDB" id="9791874at2"/>
<evidence type="ECO:0000259" key="8">
    <source>
        <dbReference type="Pfam" id="PF03458"/>
    </source>
</evidence>
<dbReference type="PANTHER" id="PTHR30506:SF3">
    <property type="entry name" value="UPF0126 INNER MEMBRANE PROTEIN YADS-RELATED"/>
    <property type="match status" value="1"/>
</dbReference>
<feature type="transmembrane region" description="Helical" evidence="7">
    <location>
        <begin position="92"/>
        <end position="114"/>
    </location>
</feature>
<organism evidence="9 10">
    <name type="scientific">Bathymodiolus azoricus thioautotrophic gill symbiont</name>
    <dbReference type="NCBI Taxonomy" id="235205"/>
    <lineage>
        <taxon>Bacteria</taxon>
        <taxon>Pseudomonadati</taxon>
        <taxon>Pseudomonadota</taxon>
        <taxon>Gammaproteobacteria</taxon>
        <taxon>sulfur-oxidizing symbionts</taxon>
    </lineage>
</organism>
<evidence type="ECO:0000256" key="3">
    <source>
        <dbReference type="ARBA" id="ARBA00022475"/>
    </source>
</evidence>